<feature type="non-terminal residue" evidence="13">
    <location>
        <position position="546"/>
    </location>
</feature>
<evidence type="ECO:0000256" key="1">
    <source>
        <dbReference type="ARBA" id="ARBA00006360"/>
    </source>
</evidence>
<evidence type="ECO:0000313" key="13">
    <source>
        <dbReference type="EMBL" id="SVA02196.1"/>
    </source>
</evidence>
<dbReference type="SUPFAM" id="SSF48019">
    <property type="entry name" value="post-AAA+ oligomerization domain-like"/>
    <property type="match status" value="1"/>
</dbReference>
<dbReference type="Pfam" id="PF12169">
    <property type="entry name" value="DNA_pol3_gamma3"/>
    <property type="match status" value="1"/>
</dbReference>
<evidence type="ECO:0000256" key="8">
    <source>
        <dbReference type="ARBA" id="ARBA00022833"/>
    </source>
</evidence>
<dbReference type="InterPro" id="IPR012763">
    <property type="entry name" value="DNA_pol_III_sug/sutau_N"/>
</dbReference>
<feature type="domain" description="AAA+ ATPase" evidence="12">
    <location>
        <begin position="38"/>
        <end position="169"/>
    </location>
</feature>
<dbReference type="Gene3D" id="3.40.50.300">
    <property type="entry name" value="P-loop containing nucleotide triphosphate hydrolases"/>
    <property type="match status" value="1"/>
</dbReference>
<keyword evidence="8" id="KW-0862">Zinc</keyword>
<dbReference type="Pfam" id="PF22608">
    <property type="entry name" value="DNAX_ATPase_lid"/>
    <property type="match status" value="1"/>
</dbReference>
<evidence type="ECO:0000259" key="12">
    <source>
        <dbReference type="SMART" id="SM00382"/>
    </source>
</evidence>
<dbReference type="SUPFAM" id="SSF52540">
    <property type="entry name" value="P-loop containing nucleoside triphosphate hydrolases"/>
    <property type="match status" value="1"/>
</dbReference>
<keyword evidence="6" id="KW-0479">Metal-binding</keyword>
<dbReference type="GO" id="GO:0003887">
    <property type="term" value="F:DNA-directed DNA polymerase activity"/>
    <property type="evidence" value="ECO:0007669"/>
    <property type="project" value="UniProtKB-KW"/>
</dbReference>
<dbReference type="Gene3D" id="1.20.272.10">
    <property type="match status" value="1"/>
</dbReference>
<sequence length="546" mass="62757">MEKYVVSARKYRPTNFKDVVGQNHVTTTLKNAINNNKVAQSLLFCGPRGVGKTSCARILANQINGFNNDNPLNNTNNLNIYELDAASNNSVDDIRNLIDQVRYAPQAGKYKVYIIDEVHMLSNAAFNAFLKTLEEPPSYAIFILATTEKNKVIPTILSRCQIYDFNRIEIEDIKNKLKEILNIENIEFDDEALHIIAQKADGAMRDALSILDLIKTFSKDAKITLENVTKNLHILDSEYFFKISNHLFNGDISSALLLHNEILAKGFESYNLITGLVVHCRNLLVCQNEKIIELLEVSNSEKLKFKEQAQLISSNFIEECIDILNQCDINYKMTSNTKIHTEITLVKLSKLNKKKTKKIRVEIKNLKEDLVSKKSKKVESKETAKKDKIAKKKDIKPKETPNFKDLLKTNNISSKTKKEEKVENNDKINKLNFNEESFNKIILEYANNNKNKKSEIAILKKKISFNKENHSIFQLDNELESSIFENMKPELTSFINSKFIEKIEIDKVVNLVEKPKTIYTNKDKYEYLSKKNKNLIDLKNKLGLDF</sequence>
<gene>
    <name evidence="13" type="ORF">METZ01_LOCUS55050</name>
</gene>
<comment type="catalytic activity">
    <reaction evidence="11">
        <text>DNA(n) + a 2'-deoxyribonucleoside 5'-triphosphate = DNA(n+1) + diphosphate</text>
        <dbReference type="Rhea" id="RHEA:22508"/>
        <dbReference type="Rhea" id="RHEA-COMP:17339"/>
        <dbReference type="Rhea" id="RHEA-COMP:17340"/>
        <dbReference type="ChEBI" id="CHEBI:33019"/>
        <dbReference type="ChEBI" id="CHEBI:61560"/>
        <dbReference type="ChEBI" id="CHEBI:173112"/>
        <dbReference type="EC" id="2.7.7.7"/>
    </reaction>
</comment>
<evidence type="ECO:0000256" key="6">
    <source>
        <dbReference type="ARBA" id="ARBA00022723"/>
    </source>
</evidence>
<protein>
    <recommendedName>
        <fullName evidence="2">DNA-directed DNA polymerase</fullName>
        <ecNumber evidence="2">2.7.7.7</ecNumber>
    </recommendedName>
</protein>
<dbReference type="GO" id="GO:0005524">
    <property type="term" value="F:ATP binding"/>
    <property type="evidence" value="ECO:0007669"/>
    <property type="project" value="UniProtKB-KW"/>
</dbReference>
<evidence type="ECO:0000256" key="11">
    <source>
        <dbReference type="ARBA" id="ARBA00049244"/>
    </source>
</evidence>
<dbReference type="GO" id="GO:0006261">
    <property type="term" value="P:DNA-templated DNA replication"/>
    <property type="evidence" value="ECO:0007669"/>
    <property type="project" value="TreeGrafter"/>
</dbReference>
<dbReference type="InterPro" id="IPR001270">
    <property type="entry name" value="ClpA/B"/>
</dbReference>
<dbReference type="InterPro" id="IPR050238">
    <property type="entry name" value="DNA_Rep/Repair_Clamp_Loader"/>
</dbReference>
<evidence type="ECO:0000256" key="9">
    <source>
        <dbReference type="ARBA" id="ARBA00022840"/>
    </source>
</evidence>
<name>A0A381SDX7_9ZZZZ</name>
<dbReference type="Gene3D" id="1.10.8.60">
    <property type="match status" value="1"/>
</dbReference>
<dbReference type="GO" id="GO:0046872">
    <property type="term" value="F:metal ion binding"/>
    <property type="evidence" value="ECO:0007669"/>
    <property type="project" value="UniProtKB-KW"/>
</dbReference>
<dbReference type="SMART" id="SM00382">
    <property type="entry name" value="AAA"/>
    <property type="match status" value="1"/>
</dbReference>
<evidence type="ECO:0000256" key="4">
    <source>
        <dbReference type="ARBA" id="ARBA00022695"/>
    </source>
</evidence>
<dbReference type="InterPro" id="IPR022754">
    <property type="entry name" value="DNA_pol_III_gamma-3"/>
</dbReference>
<dbReference type="FunFam" id="1.10.8.60:FF:000013">
    <property type="entry name" value="DNA polymerase III subunit gamma/tau"/>
    <property type="match status" value="1"/>
</dbReference>
<dbReference type="NCBIfam" id="NF004046">
    <property type="entry name" value="PRK05563.1"/>
    <property type="match status" value="1"/>
</dbReference>
<dbReference type="CDD" id="cd00009">
    <property type="entry name" value="AAA"/>
    <property type="match status" value="1"/>
</dbReference>
<dbReference type="PRINTS" id="PR00300">
    <property type="entry name" value="CLPPROTEASEA"/>
</dbReference>
<proteinExistence type="inferred from homology"/>
<organism evidence="13">
    <name type="scientific">marine metagenome</name>
    <dbReference type="NCBI Taxonomy" id="408172"/>
    <lineage>
        <taxon>unclassified sequences</taxon>
        <taxon>metagenomes</taxon>
        <taxon>ecological metagenomes</taxon>
    </lineage>
</organism>
<dbReference type="InterPro" id="IPR045085">
    <property type="entry name" value="HLD_clamp_pol_III_gamma_tau"/>
</dbReference>
<keyword evidence="3" id="KW-0808">Transferase</keyword>
<dbReference type="Pfam" id="PF13177">
    <property type="entry name" value="DNA_pol3_delta2"/>
    <property type="match status" value="1"/>
</dbReference>
<dbReference type="AlphaFoldDB" id="A0A381SDX7"/>
<keyword evidence="7" id="KW-0547">Nucleotide-binding</keyword>
<dbReference type="InterPro" id="IPR003593">
    <property type="entry name" value="AAA+_ATPase"/>
</dbReference>
<dbReference type="EC" id="2.7.7.7" evidence="2"/>
<evidence type="ECO:0000256" key="3">
    <source>
        <dbReference type="ARBA" id="ARBA00022679"/>
    </source>
</evidence>
<reference evidence="13" key="1">
    <citation type="submission" date="2018-05" db="EMBL/GenBank/DDBJ databases">
        <authorList>
            <person name="Lanie J.A."/>
            <person name="Ng W.-L."/>
            <person name="Kazmierczak K.M."/>
            <person name="Andrzejewski T.M."/>
            <person name="Davidsen T.M."/>
            <person name="Wayne K.J."/>
            <person name="Tettelin H."/>
            <person name="Glass J.I."/>
            <person name="Rusch D."/>
            <person name="Podicherti R."/>
            <person name="Tsui H.-C.T."/>
            <person name="Winkler M.E."/>
        </authorList>
    </citation>
    <scope>NUCLEOTIDE SEQUENCE</scope>
</reference>
<dbReference type="PANTHER" id="PTHR11669">
    <property type="entry name" value="REPLICATION FACTOR C / DNA POLYMERASE III GAMMA-TAU SUBUNIT"/>
    <property type="match status" value="1"/>
</dbReference>
<dbReference type="InterPro" id="IPR008921">
    <property type="entry name" value="DNA_pol3_clamp-load_cplx_C"/>
</dbReference>
<evidence type="ECO:0000256" key="2">
    <source>
        <dbReference type="ARBA" id="ARBA00012417"/>
    </source>
</evidence>
<dbReference type="GO" id="GO:0003677">
    <property type="term" value="F:DNA binding"/>
    <property type="evidence" value="ECO:0007669"/>
    <property type="project" value="InterPro"/>
</dbReference>
<keyword evidence="10" id="KW-0239">DNA-directed DNA polymerase</keyword>
<dbReference type="GO" id="GO:0009360">
    <property type="term" value="C:DNA polymerase III complex"/>
    <property type="evidence" value="ECO:0007669"/>
    <property type="project" value="InterPro"/>
</dbReference>
<dbReference type="InterPro" id="IPR027417">
    <property type="entry name" value="P-loop_NTPase"/>
</dbReference>
<dbReference type="PANTHER" id="PTHR11669:SF0">
    <property type="entry name" value="PROTEIN STICHEL-LIKE 2"/>
    <property type="match status" value="1"/>
</dbReference>
<feature type="non-terminal residue" evidence="13">
    <location>
        <position position="1"/>
    </location>
</feature>
<keyword evidence="5" id="KW-0235">DNA replication</keyword>
<evidence type="ECO:0000256" key="7">
    <source>
        <dbReference type="ARBA" id="ARBA00022741"/>
    </source>
</evidence>
<evidence type="ECO:0000256" key="5">
    <source>
        <dbReference type="ARBA" id="ARBA00022705"/>
    </source>
</evidence>
<evidence type="ECO:0000256" key="10">
    <source>
        <dbReference type="ARBA" id="ARBA00022932"/>
    </source>
</evidence>
<dbReference type="NCBIfam" id="TIGR02397">
    <property type="entry name" value="dnaX_nterm"/>
    <property type="match status" value="1"/>
</dbReference>
<keyword evidence="4" id="KW-0548">Nucleotidyltransferase</keyword>
<comment type="similarity">
    <text evidence="1">Belongs to the DnaX/STICHEL family.</text>
</comment>
<accession>A0A381SDX7</accession>
<dbReference type="CDD" id="cd18137">
    <property type="entry name" value="HLD_clamp_pol_III_gamma_tau"/>
    <property type="match status" value="1"/>
</dbReference>
<dbReference type="EMBL" id="UINC01002981">
    <property type="protein sequence ID" value="SVA02196.1"/>
    <property type="molecule type" value="Genomic_DNA"/>
</dbReference>
<keyword evidence="9" id="KW-0067">ATP-binding</keyword>